<proteinExistence type="predicted"/>
<dbReference type="Gene3D" id="2.30.40.10">
    <property type="entry name" value="Urease, subunit C, domain 1"/>
    <property type="match status" value="1"/>
</dbReference>
<sequence>MDKIVLLCGKLFCSTTGTVKEKVAVTVEGEKITAVCPVEQADTAGCTVYDLGDKFVTPGLIDAHVHTIWDGEVEFMDCINKGTIGDLTIRSMLLAKKDLMAGFTTIRDEGSYGFADIAVRNAIDRGEIDGPRMFVSGEAISSTGGHSDGWLAPQITGKCQSGVIIDGPDAGRRAARYNLKYGADQIKIMATGGVGNPGEPGAIELTFEEMKAILDVANSRGRISSAHAHGAQGIKNAIRAGITSIEHGMLMDDECVELMARHGTYLVPTIIAGQRINENGVAAGLPAEVVEKSVRCLQGHRENLRKCRQAGVKICFGTDAGTSFNYHGKQAYEFSLMVDFGFTVAQVLQAATATNAQLLGWQDKVGSVEPGKLADIAAFDGDPFDDISSMQRCSFVMKGGKVYKA</sequence>
<evidence type="ECO:0000313" key="2">
    <source>
        <dbReference type="EMBL" id="SCJ59332.1"/>
    </source>
</evidence>
<dbReference type="InterPro" id="IPR032466">
    <property type="entry name" value="Metal_Hydrolase"/>
</dbReference>
<dbReference type="PANTHER" id="PTHR43135">
    <property type="entry name" value="ALPHA-D-RIBOSE 1-METHYLPHOSPHONATE 5-TRIPHOSPHATE DIPHOSPHATASE"/>
    <property type="match status" value="1"/>
</dbReference>
<dbReference type="PANTHER" id="PTHR43135:SF3">
    <property type="entry name" value="ALPHA-D-RIBOSE 1-METHYLPHOSPHONATE 5-TRIPHOSPHATE DIPHOSPHATASE"/>
    <property type="match status" value="1"/>
</dbReference>
<accession>A0A1C6HNJ9</accession>
<feature type="domain" description="Amidohydrolase-related" evidence="1">
    <location>
        <begin position="55"/>
        <end position="402"/>
    </location>
</feature>
<dbReference type="AlphaFoldDB" id="A0A1C6HNJ9"/>
<dbReference type="InterPro" id="IPR057744">
    <property type="entry name" value="OTAase-like"/>
</dbReference>
<dbReference type="InterPro" id="IPR011059">
    <property type="entry name" value="Metal-dep_hydrolase_composite"/>
</dbReference>
<dbReference type="InterPro" id="IPR051781">
    <property type="entry name" value="Metallo-dep_Hydrolase"/>
</dbReference>
<dbReference type="SUPFAM" id="SSF51338">
    <property type="entry name" value="Composite domain of metallo-dependent hydrolases"/>
    <property type="match status" value="1"/>
</dbReference>
<reference evidence="2" key="1">
    <citation type="submission" date="2015-09" db="EMBL/GenBank/DDBJ databases">
        <authorList>
            <consortium name="Pathogen Informatics"/>
        </authorList>
    </citation>
    <scope>NUCLEOTIDE SEQUENCE</scope>
    <source>
        <strain evidence="2">2789STDY5834896</strain>
    </source>
</reference>
<dbReference type="EMBL" id="FMHG01000001">
    <property type="protein sequence ID" value="SCJ59332.1"/>
    <property type="molecule type" value="Genomic_DNA"/>
</dbReference>
<dbReference type="GO" id="GO:0016810">
    <property type="term" value="F:hydrolase activity, acting on carbon-nitrogen (but not peptide) bonds"/>
    <property type="evidence" value="ECO:0007669"/>
    <property type="project" value="InterPro"/>
</dbReference>
<evidence type="ECO:0000259" key="1">
    <source>
        <dbReference type="Pfam" id="PF01979"/>
    </source>
</evidence>
<dbReference type="SUPFAM" id="SSF51556">
    <property type="entry name" value="Metallo-dependent hydrolases"/>
    <property type="match status" value="1"/>
</dbReference>
<dbReference type="Pfam" id="PF01979">
    <property type="entry name" value="Amidohydro_1"/>
    <property type="match status" value="1"/>
</dbReference>
<protein>
    <submittedName>
        <fullName evidence="2">Imidazolonepropionase</fullName>
    </submittedName>
</protein>
<organism evidence="2">
    <name type="scientific">uncultured Anaerotruncus sp</name>
    <dbReference type="NCBI Taxonomy" id="905011"/>
    <lineage>
        <taxon>Bacteria</taxon>
        <taxon>Bacillati</taxon>
        <taxon>Bacillota</taxon>
        <taxon>Clostridia</taxon>
        <taxon>Eubacteriales</taxon>
        <taxon>Oscillospiraceae</taxon>
        <taxon>Anaerotruncus</taxon>
        <taxon>environmental samples</taxon>
    </lineage>
</organism>
<dbReference type="CDD" id="cd01299">
    <property type="entry name" value="Met_dep_hydrolase_A"/>
    <property type="match status" value="1"/>
</dbReference>
<gene>
    <name evidence="2" type="ORF">SAMEA3545359_00960</name>
</gene>
<dbReference type="Gene3D" id="3.20.20.140">
    <property type="entry name" value="Metal-dependent hydrolases"/>
    <property type="match status" value="1"/>
</dbReference>
<name>A0A1C6HNJ9_9FIRM</name>
<dbReference type="InterPro" id="IPR006680">
    <property type="entry name" value="Amidohydro-rel"/>
</dbReference>